<evidence type="ECO:0000256" key="1">
    <source>
        <dbReference type="ARBA" id="ARBA00022491"/>
    </source>
</evidence>
<feature type="region of interest" description="Disordered" evidence="4">
    <location>
        <begin position="1"/>
        <end position="43"/>
    </location>
</feature>
<feature type="compositionally biased region" description="Gly residues" evidence="4">
    <location>
        <begin position="15"/>
        <end position="26"/>
    </location>
</feature>
<gene>
    <name evidence="5" type="ORF">ILEXP_LOCUS19848</name>
    <name evidence="6" type="ORF">ILEXP_LOCUS53182</name>
</gene>
<keyword evidence="7" id="KW-1185">Reference proteome</keyword>
<dbReference type="AlphaFoldDB" id="A0ABC8UPF3"/>
<keyword evidence="2" id="KW-0805">Transcription regulation</keyword>
<feature type="region of interest" description="Disordered" evidence="4">
    <location>
        <begin position="93"/>
        <end position="127"/>
    </location>
</feature>
<evidence type="ECO:0000313" key="6">
    <source>
        <dbReference type="EMBL" id="CAK9182946.1"/>
    </source>
</evidence>
<evidence type="ECO:0000256" key="4">
    <source>
        <dbReference type="SAM" id="MobiDB-lite"/>
    </source>
</evidence>
<evidence type="ECO:0000313" key="5">
    <source>
        <dbReference type="EMBL" id="CAK9151677.1"/>
    </source>
</evidence>
<dbReference type="InterPro" id="IPR040356">
    <property type="entry name" value="SPEAR"/>
</dbReference>
<feature type="compositionally biased region" description="Low complexity" evidence="4">
    <location>
        <begin position="109"/>
        <end position="124"/>
    </location>
</feature>
<keyword evidence="1" id="KW-0678">Repressor</keyword>
<comment type="caution">
    <text evidence="6">The sequence shown here is derived from an EMBL/GenBank/DDBJ whole genome shotgun (WGS) entry which is preliminary data.</text>
</comment>
<evidence type="ECO:0000256" key="2">
    <source>
        <dbReference type="ARBA" id="ARBA00023015"/>
    </source>
</evidence>
<evidence type="ECO:0000256" key="3">
    <source>
        <dbReference type="ARBA" id="ARBA00023163"/>
    </source>
</evidence>
<keyword evidence="3" id="KW-0804">Transcription</keyword>
<sequence>MAQEEHSQKCSNSSSGGGSGGGGGGRSSKKLKQKKVPQRGLGVAQLEKIRLEEQQKRDAALQAASVLSPNSIISPSDSASCVAVQCPNFRPNLSPSSIPLPPPPPPPATTDLSSPKSTFRPSSSIQNVDHFHSNSVSLSKPLNVGRGEVGWSPILGPEHGNCPKLWNGEYNLEGESRRVNHHGFFFGSNVNFPCESNSSSWPLPSMMQRSQQFHQQSSLSMVNVSSWTSSSSAMNFQMEPPSNQSYCSNNYTPLWLEEEKMVGMKRPYPFSLDNPPGLSFPGKFPPTYFAPVSKSDDSASCGNGDTLNIEPGNPLFRDGPPSSGGISEPNSKKVIKDNGDFLTLAPPANSLPHLSSKNNDPSPYLGTHFRELSNVESLPNQGSPEDPIHRGGSCGSSHQSFFSFFPSATVRIGEAATTISNCNGEEGERVDLNLKL</sequence>
<organism evidence="6 7">
    <name type="scientific">Ilex paraguariensis</name>
    <name type="common">yerba mate</name>
    <dbReference type="NCBI Taxonomy" id="185542"/>
    <lineage>
        <taxon>Eukaryota</taxon>
        <taxon>Viridiplantae</taxon>
        <taxon>Streptophyta</taxon>
        <taxon>Embryophyta</taxon>
        <taxon>Tracheophyta</taxon>
        <taxon>Spermatophyta</taxon>
        <taxon>Magnoliopsida</taxon>
        <taxon>eudicotyledons</taxon>
        <taxon>Gunneridae</taxon>
        <taxon>Pentapetalae</taxon>
        <taxon>asterids</taxon>
        <taxon>campanulids</taxon>
        <taxon>Aquifoliales</taxon>
        <taxon>Aquifoliaceae</taxon>
        <taxon>Ilex</taxon>
    </lineage>
</organism>
<protein>
    <submittedName>
        <fullName evidence="6">Uncharacterized protein</fullName>
    </submittedName>
</protein>
<dbReference type="PANTHER" id="PTHR33388">
    <property type="entry name" value="OS01G0212500 PROTEIN"/>
    <property type="match status" value="1"/>
</dbReference>
<feature type="compositionally biased region" description="Pro residues" evidence="4">
    <location>
        <begin position="98"/>
        <end position="108"/>
    </location>
</feature>
<dbReference type="PANTHER" id="PTHR33388:SF1">
    <property type="entry name" value="PROTEIN SPEAR2"/>
    <property type="match status" value="1"/>
</dbReference>
<proteinExistence type="predicted"/>
<feature type="region of interest" description="Disordered" evidence="4">
    <location>
        <begin position="294"/>
        <end position="334"/>
    </location>
</feature>
<dbReference type="EMBL" id="CAUOFW020008502">
    <property type="protein sequence ID" value="CAK9182946.1"/>
    <property type="molecule type" value="Genomic_DNA"/>
</dbReference>
<name>A0ABC8UPF3_9AQUA</name>
<reference evidence="6 7" key="1">
    <citation type="submission" date="2024-02" db="EMBL/GenBank/DDBJ databases">
        <authorList>
            <person name="Vignale AGUSTIN F."/>
            <person name="Sosa J E."/>
            <person name="Modenutti C."/>
        </authorList>
    </citation>
    <scope>NUCLEOTIDE SEQUENCE [LARGE SCALE GENOMIC DNA]</scope>
</reference>
<feature type="compositionally biased region" description="Basic residues" evidence="4">
    <location>
        <begin position="27"/>
        <end position="37"/>
    </location>
</feature>
<dbReference type="EMBL" id="CAUOFW020002169">
    <property type="protein sequence ID" value="CAK9151677.1"/>
    <property type="molecule type" value="Genomic_DNA"/>
</dbReference>
<evidence type="ECO:0000313" key="7">
    <source>
        <dbReference type="Proteomes" id="UP001642360"/>
    </source>
</evidence>
<accession>A0ABC8UPF3</accession>
<dbReference type="Proteomes" id="UP001642360">
    <property type="component" value="Unassembled WGS sequence"/>
</dbReference>